<evidence type="ECO:0000256" key="5">
    <source>
        <dbReference type="ARBA" id="ARBA00023136"/>
    </source>
</evidence>
<reference evidence="9" key="1">
    <citation type="submission" date="2016-10" db="EMBL/GenBank/DDBJ databases">
        <authorList>
            <person name="Varghese N."/>
            <person name="Submissions S."/>
        </authorList>
    </citation>
    <scope>NUCLEOTIDE SEQUENCE [LARGE SCALE GENOMIC DNA]</scope>
    <source>
        <strain evidence="9">CGMCC 1.11101</strain>
    </source>
</reference>
<feature type="transmembrane region" description="Helical" evidence="6">
    <location>
        <begin position="253"/>
        <end position="277"/>
    </location>
</feature>
<keyword evidence="4 6" id="KW-1133">Transmembrane helix</keyword>
<evidence type="ECO:0000256" key="6">
    <source>
        <dbReference type="SAM" id="Phobius"/>
    </source>
</evidence>
<evidence type="ECO:0000256" key="4">
    <source>
        <dbReference type="ARBA" id="ARBA00022989"/>
    </source>
</evidence>
<dbReference type="AlphaFoldDB" id="A0A1I4ZIE4"/>
<evidence type="ECO:0000313" key="8">
    <source>
        <dbReference type="EMBL" id="SFN49680.1"/>
    </source>
</evidence>
<dbReference type="PANTHER" id="PTHR35007:SF3">
    <property type="entry name" value="POSSIBLE CONSERVED ALANINE RICH MEMBRANE PROTEIN"/>
    <property type="match status" value="1"/>
</dbReference>
<evidence type="ECO:0000256" key="1">
    <source>
        <dbReference type="ARBA" id="ARBA00004651"/>
    </source>
</evidence>
<accession>A0A1I4ZIE4</accession>
<dbReference type="GO" id="GO:0005886">
    <property type="term" value="C:plasma membrane"/>
    <property type="evidence" value="ECO:0007669"/>
    <property type="project" value="UniProtKB-SubCell"/>
</dbReference>
<proteinExistence type="predicted"/>
<comment type="subcellular location">
    <subcellularLocation>
        <location evidence="1">Cell membrane</location>
        <topology evidence="1">Multi-pass membrane protein</topology>
    </subcellularLocation>
</comment>
<keyword evidence="9" id="KW-1185">Reference proteome</keyword>
<protein>
    <submittedName>
        <fullName evidence="8">Tight adherence protein B</fullName>
    </submittedName>
</protein>
<dbReference type="RefSeq" id="WP_090709067.1">
    <property type="nucleotide sequence ID" value="NZ_FOVM01000002.1"/>
</dbReference>
<name>A0A1I4ZIE4_9MICO</name>
<dbReference type="Pfam" id="PF00482">
    <property type="entry name" value="T2SSF"/>
    <property type="match status" value="1"/>
</dbReference>
<dbReference type="Proteomes" id="UP000198867">
    <property type="component" value="Unassembled WGS sequence"/>
</dbReference>
<feature type="domain" description="Type II secretion system protein GspF" evidence="7">
    <location>
        <begin position="116"/>
        <end position="238"/>
    </location>
</feature>
<keyword evidence="2" id="KW-1003">Cell membrane</keyword>
<organism evidence="8 9">
    <name type="scientific">Mycetocola miduiensis</name>
    <dbReference type="NCBI Taxonomy" id="995034"/>
    <lineage>
        <taxon>Bacteria</taxon>
        <taxon>Bacillati</taxon>
        <taxon>Actinomycetota</taxon>
        <taxon>Actinomycetes</taxon>
        <taxon>Micrococcales</taxon>
        <taxon>Microbacteriaceae</taxon>
        <taxon>Mycetocola</taxon>
    </lineage>
</organism>
<keyword evidence="3 6" id="KW-0812">Transmembrane</keyword>
<feature type="transmembrane region" description="Helical" evidence="6">
    <location>
        <begin position="43"/>
        <end position="67"/>
    </location>
</feature>
<feature type="transmembrane region" description="Helical" evidence="6">
    <location>
        <begin position="73"/>
        <end position="98"/>
    </location>
</feature>
<gene>
    <name evidence="8" type="ORF">SAMN05216219_0818</name>
</gene>
<evidence type="ECO:0000256" key="3">
    <source>
        <dbReference type="ARBA" id="ARBA00022692"/>
    </source>
</evidence>
<dbReference type="STRING" id="995034.SAMN05216219_0818"/>
<sequence>MALLLGALLAAGLLLSMSPLVFPRRSQKTDKHRKPRGRFRSTLALAGLDGVPTAIFVALSALIGVLTGALGQALLGVSALSVCAAIVGAFAPAVIVGWRSRVRRASNRALWPDVVDHLVGAVRSGLALPDAVASLAHNGPEQLRPAFTTFEKDYRSTGSFSGCLDRLKDALADPVPDRILETLRMAREVGGSDLPVVLRNLAAYLREDIAIRAEVEARQSWVRNAAKLGVAAPWCILLLLATRPEAALAYNSAGGAVLIAGGAAVSAVAYRVMLAVGRLPQERRWFR</sequence>
<evidence type="ECO:0000313" key="9">
    <source>
        <dbReference type="Proteomes" id="UP000198867"/>
    </source>
</evidence>
<dbReference type="OrthoDB" id="3217742at2"/>
<feature type="transmembrane region" description="Helical" evidence="6">
    <location>
        <begin position="6"/>
        <end position="22"/>
    </location>
</feature>
<keyword evidence="5 6" id="KW-0472">Membrane</keyword>
<dbReference type="PANTHER" id="PTHR35007">
    <property type="entry name" value="INTEGRAL MEMBRANE PROTEIN-RELATED"/>
    <property type="match status" value="1"/>
</dbReference>
<dbReference type="EMBL" id="FOVM01000002">
    <property type="protein sequence ID" value="SFN49680.1"/>
    <property type="molecule type" value="Genomic_DNA"/>
</dbReference>
<evidence type="ECO:0000256" key="2">
    <source>
        <dbReference type="ARBA" id="ARBA00022475"/>
    </source>
</evidence>
<evidence type="ECO:0000259" key="7">
    <source>
        <dbReference type="Pfam" id="PF00482"/>
    </source>
</evidence>
<dbReference type="InterPro" id="IPR018076">
    <property type="entry name" value="T2SS_GspF_dom"/>
</dbReference>
<feature type="transmembrane region" description="Helical" evidence="6">
    <location>
        <begin position="221"/>
        <end position="241"/>
    </location>
</feature>